<organism evidence="2 3">
    <name type="scientific">Microcystis aeruginosa PCC 9809</name>
    <dbReference type="NCBI Taxonomy" id="1160285"/>
    <lineage>
        <taxon>Bacteria</taxon>
        <taxon>Bacillati</taxon>
        <taxon>Cyanobacteriota</taxon>
        <taxon>Cyanophyceae</taxon>
        <taxon>Oscillatoriophycideae</taxon>
        <taxon>Chroococcales</taxon>
        <taxon>Microcystaceae</taxon>
        <taxon>Microcystis</taxon>
    </lineage>
</organism>
<sequence>MGFKFKYLASVAALPLLILPLTAERADAFKLVLKRIGEWDQKIYNPFTGNLIGTITIPHFRLEQIEIQIPKFSLGDTLFEKGVLADSYLTSLGGGVQPVTETGLDIAFDNTMFPDIPGSGFTTSTNGGTEFKIEFDQPFLDLPEGTMLDVSNYNIIVSTPLDITDPSMVGCNVSNVSDDLFSAECVTVPEPTPNLGILALGILGAASTLKRKLKSSQSTEKETTKVG</sequence>
<dbReference type="RefSeq" id="WP_002798170.1">
    <property type="nucleotide sequence ID" value="NZ_HE973763.1"/>
</dbReference>
<feature type="signal peptide" evidence="1">
    <location>
        <begin position="1"/>
        <end position="23"/>
    </location>
</feature>
<proteinExistence type="predicted"/>
<evidence type="ECO:0000256" key="1">
    <source>
        <dbReference type="SAM" id="SignalP"/>
    </source>
</evidence>
<reference evidence="2 3" key="1">
    <citation type="submission" date="2012-04" db="EMBL/GenBank/DDBJ databases">
        <authorList>
            <person name="Genoscope - CEA"/>
        </authorList>
    </citation>
    <scope>NUCLEOTIDE SEQUENCE [LARGE SCALE GENOMIC DNA]</scope>
    <source>
        <strain evidence="2 3">9809</strain>
    </source>
</reference>
<gene>
    <name evidence="2" type="ORF">MICAH_4240024</name>
</gene>
<dbReference type="Proteomes" id="UP000004775">
    <property type="component" value="Unassembled WGS sequence"/>
</dbReference>
<dbReference type="HOGENOM" id="CLU_1218626_0_0_3"/>
<evidence type="ECO:0008006" key="4">
    <source>
        <dbReference type="Google" id="ProtNLM"/>
    </source>
</evidence>
<evidence type="ECO:0000313" key="2">
    <source>
        <dbReference type="EMBL" id="CCI27049.1"/>
    </source>
</evidence>
<dbReference type="AlphaFoldDB" id="I4HYC5"/>
<accession>I4HYC5</accession>
<protein>
    <recommendedName>
        <fullName evidence="4">PEP-CTERM protein-sorting domain-containing protein</fullName>
    </recommendedName>
</protein>
<feature type="chain" id="PRO_5003690202" description="PEP-CTERM protein-sorting domain-containing protein" evidence="1">
    <location>
        <begin position="24"/>
        <end position="227"/>
    </location>
</feature>
<dbReference type="EMBL" id="CAIO01000362">
    <property type="protein sequence ID" value="CCI27049.1"/>
    <property type="molecule type" value="Genomic_DNA"/>
</dbReference>
<keyword evidence="1" id="KW-0732">Signal</keyword>
<name>I4HYC5_MICAE</name>
<comment type="caution">
    <text evidence="2">The sequence shown here is derived from an EMBL/GenBank/DDBJ whole genome shotgun (WGS) entry which is preliminary data.</text>
</comment>
<evidence type="ECO:0000313" key="3">
    <source>
        <dbReference type="Proteomes" id="UP000004775"/>
    </source>
</evidence>